<dbReference type="Pfam" id="PF13419">
    <property type="entry name" value="HAD_2"/>
    <property type="match status" value="1"/>
</dbReference>
<dbReference type="InterPro" id="IPR023198">
    <property type="entry name" value="PGP-like_dom2"/>
</dbReference>
<dbReference type="InterPro" id="IPR023214">
    <property type="entry name" value="HAD_sf"/>
</dbReference>
<dbReference type="InterPro" id="IPR050155">
    <property type="entry name" value="HAD-like_hydrolase_sf"/>
</dbReference>
<gene>
    <name evidence="1" type="ORF">UFOPK1591_01230</name>
</gene>
<dbReference type="AlphaFoldDB" id="A0A6J6E693"/>
<sequence>MTRRWTHVLFDMDGTLIESADAVMGRIARTLLEFGVAVPDRPELQLLLGPPTHDILGKYLPASSVPEASGFYRGLAEADGMNGYELFDGIRHLIVDLHAAGIPLATATTKLRVEAARVVNHFDIGQYFTAIQGADPDRGVHTKGNVVAAALSDLDVESGARPVMVGDRIFDIHGAARCGVPTIMCGWGYAAPEEFDAAYLRVDTVAQLRAELLR</sequence>
<proteinExistence type="predicted"/>
<dbReference type="GO" id="GO:0004713">
    <property type="term" value="F:protein tyrosine kinase activity"/>
    <property type="evidence" value="ECO:0007669"/>
    <property type="project" value="TreeGrafter"/>
</dbReference>
<dbReference type="Gene3D" id="3.40.50.1000">
    <property type="entry name" value="HAD superfamily/HAD-like"/>
    <property type="match status" value="1"/>
</dbReference>
<accession>A0A6J6E693</accession>
<reference evidence="1" key="1">
    <citation type="submission" date="2020-05" db="EMBL/GenBank/DDBJ databases">
        <authorList>
            <person name="Chiriac C."/>
            <person name="Salcher M."/>
            <person name="Ghai R."/>
            <person name="Kavagutti S V."/>
        </authorList>
    </citation>
    <scope>NUCLEOTIDE SEQUENCE</scope>
</reference>
<protein>
    <submittedName>
        <fullName evidence="1">Unannotated protein</fullName>
    </submittedName>
</protein>
<dbReference type="EMBL" id="CAEZTD010000114">
    <property type="protein sequence ID" value="CAB4569803.1"/>
    <property type="molecule type" value="Genomic_DNA"/>
</dbReference>
<organism evidence="1">
    <name type="scientific">freshwater metagenome</name>
    <dbReference type="NCBI Taxonomy" id="449393"/>
    <lineage>
        <taxon>unclassified sequences</taxon>
        <taxon>metagenomes</taxon>
        <taxon>ecological metagenomes</taxon>
    </lineage>
</organism>
<dbReference type="PANTHER" id="PTHR43434:SF20">
    <property type="entry name" value="5'-NUCLEOTIDASE"/>
    <property type="match status" value="1"/>
</dbReference>
<dbReference type="SUPFAM" id="SSF56784">
    <property type="entry name" value="HAD-like"/>
    <property type="match status" value="1"/>
</dbReference>
<dbReference type="InterPro" id="IPR041492">
    <property type="entry name" value="HAD_2"/>
</dbReference>
<evidence type="ECO:0000313" key="1">
    <source>
        <dbReference type="EMBL" id="CAB4569803.1"/>
    </source>
</evidence>
<dbReference type="PANTHER" id="PTHR43434">
    <property type="entry name" value="PHOSPHOGLYCOLATE PHOSPHATASE"/>
    <property type="match status" value="1"/>
</dbReference>
<dbReference type="InterPro" id="IPR036412">
    <property type="entry name" value="HAD-like_sf"/>
</dbReference>
<dbReference type="GO" id="GO:0005829">
    <property type="term" value="C:cytosol"/>
    <property type="evidence" value="ECO:0007669"/>
    <property type="project" value="TreeGrafter"/>
</dbReference>
<name>A0A6J6E693_9ZZZZ</name>
<dbReference type="Gene3D" id="1.10.150.240">
    <property type="entry name" value="Putative phosphatase, domain 2"/>
    <property type="match status" value="1"/>
</dbReference>